<dbReference type="SUPFAM" id="SSF50129">
    <property type="entry name" value="GroES-like"/>
    <property type="match status" value="1"/>
</dbReference>
<dbReference type="InterPro" id="IPR036291">
    <property type="entry name" value="NAD(P)-bd_dom_sf"/>
</dbReference>
<protein>
    <recommendedName>
        <fullName evidence="3">alcohol dehydrogenase</fullName>
        <ecNumber evidence="3">1.1.1.1</ecNumber>
    </recommendedName>
</protein>
<dbReference type="InterPro" id="IPR002328">
    <property type="entry name" value="ADH_Zn_CS"/>
</dbReference>
<evidence type="ECO:0000313" key="11">
    <source>
        <dbReference type="EMBL" id="GAA4661429.1"/>
    </source>
</evidence>
<dbReference type="PANTHER" id="PTHR42940:SF8">
    <property type="entry name" value="VACUOLAR PROTEIN SORTING-ASSOCIATED PROTEIN 11"/>
    <property type="match status" value="1"/>
</dbReference>
<dbReference type="Gene3D" id="3.90.180.10">
    <property type="entry name" value="Medium-chain alcohol dehydrogenases, catalytic domain"/>
    <property type="match status" value="1"/>
</dbReference>
<organism evidence="11 12">
    <name type="scientific">Amycolatopsis dongchuanensis</name>
    <dbReference type="NCBI Taxonomy" id="1070866"/>
    <lineage>
        <taxon>Bacteria</taxon>
        <taxon>Bacillati</taxon>
        <taxon>Actinomycetota</taxon>
        <taxon>Actinomycetes</taxon>
        <taxon>Pseudonocardiales</taxon>
        <taxon>Pseudonocardiaceae</taxon>
        <taxon>Amycolatopsis</taxon>
    </lineage>
</organism>
<feature type="domain" description="Enoyl reductase (ER)" evidence="10">
    <location>
        <begin position="15"/>
        <end position="352"/>
    </location>
</feature>
<reference evidence="12" key="1">
    <citation type="journal article" date="2019" name="Int. J. Syst. Evol. Microbiol.">
        <title>The Global Catalogue of Microorganisms (GCM) 10K type strain sequencing project: providing services to taxonomists for standard genome sequencing and annotation.</title>
        <authorList>
            <consortium name="The Broad Institute Genomics Platform"/>
            <consortium name="The Broad Institute Genome Sequencing Center for Infectious Disease"/>
            <person name="Wu L."/>
            <person name="Ma J."/>
        </authorList>
    </citation>
    <scope>NUCLEOTIDE SEQUENCE [LARGE SCALE GENOMIC DNA]</scope>
    <source>
        <strain evidence="12">JCM 18054</strain>
    </source>
</reference>
<dbReference type="Pfam" id="PF00107">
    <property type="entry name" value="ADH_zinc_N"/>
    <property type="match status" value="1"/>
</dbReference>
<evidence type="ECO:0000256" key="8">
    <source>
        <dbReference type="ARBA" id="ARBA00049243"/>
    </source>
</evidence>
<evidence type="ECO:0000256" key="7">
    <source>
        <dbReference type="ARBA" id="ARBA00049164"/>
    </source>
</evidence>
<dbReference type="InterPro" id="IPR011032">
    <property type="entry name" value="GroES-like_sf"/>
</dbReference>
<keyword evidence="4 9" id="KW-0479">Metal-binding</keyword>
<dbReference type="EC" id="1.1.1.1" evidence="3"/>
<evidence type="ECO:0000256" key="4">
    <source>
        <dbReference type="ARBA" id="ARBA00022723"/>
    </source>
</evidence>
<dbReference type="PANTHER" id="PTHR42940">
    <property type="entry name" value="ALCOHOL DEHYDROGENASE 1-RELATED"/>
    <property type="match status" value="1"/>
</dbReference>
<accession>A0ABP8VG09</accession>
<name>A0ABP8VG09_9PSEU</name>
<evidence type="ECO:0000256" key="6">
    <source>
        <dbReference type="ARBA" id="ARBA00023002"/>
    </source>
</evidence>
<dbReference type="InterPro" id="IPR013149">
    <property type="entry name" value="ADH-like_C"/>
</dbReference>
<evidence type="ECO:0000256" key="1">
    <source>
        <dbReference type="ARBA" id="ARBA00001947"/>
    </source>
</evidence>
<dbReference type="CDD" id="cd08240">
    <property type="entry name" value="6_hydroxyhexanoate_dh_like"/>
    <property type="match status" value="1"/>
</dbReference>
<evidence type="ECO:0000256" key="9">
    <source>
        <dbReference type="RuleBase" id="RU361277"/>
    </source>
</evidence>
<dbReference type="RefSeq" id="WP_346055795.1">
    <property type="nucleotide sequence ID" value="NZ_BAABIB010000120.1"/>
</dbReference>
<sequence length="354" mass="37510">MTAYRTRSIQLHDFGTPPTLTQHEIDAPTGSEVLVRVTGAGVCHSDLHLQDGYYDLGGGEHLSFRQRVTFPVTPGHEISGVVVARGEDATGATIGQNVLVCPWVGCGDCPRCVRGYENLCSNSRFLGVNRDGGYAEHVLVPHSRYLIDLGDLDPARAAPLTCSGLTTYSAIGKFGSELDEEPLVIFGAGGLGLMAVGLLAVMGKARPVVVEIDPERRSAALAAGARAAIDPTDRDADEQIRAAVGGPVLAILDVVGAGATFAQSYRLIEKGGRIVIAGLLGGDTRVQVPLIPMRSISIEGSYIGKLDELRELVTLVRTHGLPDIPVHTRELHEAPQAMDELRSGSVVGRFVLVP</sequence>
<comment type="catalytic activity">
    <reaction evidence="8">
        <text>a primary alcohol + NAD(+) = an aldehyde + NADH + H(+)</text>
        <dbReference type="Rhea" id="RHEA:10736"/>
        <dbReference type="ChEBI" id="CHEBI:15378"/>
        <dbReference type="ChEBI" id="CHEBI:15734"/>
        <dbReference type="ChEBI" id="CHEBI:17478"/>
        <dbReference type="ChEBI" id="CHEBI:57540"/>
        <dbReference type="ChEBI" id="CHEBI:57945"/>
        <dbReference type="EC" id="1.1.1.1"/>
    </reaction>
</comment>
<evidence type="ECO:0000256" key="2">
    <source>
        <dbReference type="ARBA" id="ARBA00008072"/>
    </source>
</evidence>
<keyword evidence="12" id="KW-1185">Reference proteome</keyword>
<dbReference type="EMBL" id="BAABIB010000120">
    <property type="protein sequence ID" value="GAA4661429.1"/>
    <property type="molecule type" value="Genomic_DNA"/>
</dbReference>
<dbReference type="Gene3D" id="3.40.50.720">
    <property type="entry name" value="NAD(P)-binding Rossmann-like Domain"/>
    <property type="match status" value="1"/>
</dbReference>
<comment type="similarity">
    <text evidence="2 9">Belongs to the zinc-containing alcohol dehydrogenase family.</text>
</comment>
<comment type="cofactor">
    <cofactor evidence="1 9">
        <name>Zn(2+)</name>
        <dbReference type="ChEBI" id="CHEBI:29105"/>
    </cofactor>
</comment>
<comment type="caution">
    <text evidence="11">The sequence shown here is derived from an EMBL/GenBank/DDBJ whole genome shotgun (WGS) entry which is preliminary data.</text>
</comment>
<evidence type="ECO:0000313" key="12">
    <source>
        <dbReference type="Proteomes" id="UP001500192"/>
    </source>
</evidence>
<dbReference type="SUPFAM" id="SSF51735">
    <property type="entry name" value="NAD(P)-binding Rossmann-fold domains"/>
    <property type="match status" value="1"/>
</dbReference>
<dbReference type="SMART" id="SM00829">
    <property type="entry name" value="PKS_ER"/>
    <property type="match status" value="1"/>
</dbReference>
<dbReference type="InterPro" id="IPR013154">
    <property type="entry name" value="ADH-like_N"/>
</dbReference>
<dbReference type="InterPro" id="IPR020843">
    <property type="entry name" value="ER"/>
</dbReference>
<gene>
    <name evidence="11" type="ORF">GCM10023214_62120</name>
</gene>
<dbReference type="PROSITE" id="PS00059">
    <property type="entry name" value="ADH_ZINC"/>
    <property type="match status" value="1"/>
</dbReference>
<keyword evidence="6" id="KW-0560">Oxidoreductase</keyword>
<proteinExistence type="inferred from homology"/>
<dbReference type="Proteomes" id="UP001500192">
    <property type="component" value="Unassembled WGS sequence"/>
</dbReference>
<dbReference type="Pfam" id="PF08240">
    <property type="entry name" value="ADH_N"/>
    <property type="match status" value="1"/>
</dbReference>
<evidence type="ECO:0000256" key="5">
    <source>
        <dbReference type="ARBA" id="ARBA00022833"/>
    </source>
</evidence>
<comment type="catalytic activity">
    <reaction evidence="7">
        <text>a secondary alcohol + NAD(+) = a ketone + NADH + H(+)</text>
        <dbReference type="Rhea" id="RHEA:10740"/>
        <dbReference type="ChEBI" id="CHEBI:15378"/>
        <dbReference type="ChEBI" id="CHEBI:17087"/>
        <dbReference type="ChEBI" id="CHEBI:35681"/>
        <dbReference type="ChEBI" id="CHEBI:57540"/>
        <dbReference type="ChEBI" id="CHEBI:57945"/>
        <dbReference type="EC" id="1.1.1.1"/>
    </reaction>
</comment>
<evidence type="ECO:0000259" key="10">
    <source>
        <dbReference type="SMART" id="SM00829"/>
    </source>
</evidence>
<keyword evidence="5 9" id="KW-0862">Zinc</keyword>
<evidence type="ECO:0000256" key="3">
    <source>
        <dbReference type="ARBA" id="ARBA00013190"/>
    </source>
</evidence>